<organism evidence="2 3">
    <name type="scientific">Jeotgalibacillus campisalis</name>
    <dbReference type="NCBI Taxonomy" id="220754"/>
    <lineage>
        <taxon>Bacteria</taxon>
        <taxon>Bacillati</taxon>
        <taxon>Bacillota</taxon>
        <taxon>Bacilli</taxon>
        <taxon>Bacillales</taxon>
        <taxon>Caryophanaceae</taxon>
        <taxon>Jeotgalibacillus</taxon>
    </lineage>
</organism>
<dbReference type="RefSeq" id="WP_041055860.1">
    <property type="nucleotide sequence ID" value="NZ_JXRR01000010.1"/>
</dbReference>
<dbReference type="EMBL" id="JXRR01000010">
    <property type="protein sequence ID" value="KIL49077.1"/>
    <property type="molecule type" value="Genomic_DNA"/>
</dbReference>
<gene>
    <name evidence="2" type="ORF">KR50_11120</name>
</gene>
<proteinExistence type="inferred from homology"/>
<dbReference type="OrthoDB" id="4978934at2"/>
<accession>A0A0C2VJN0</accession>
<dbReference type="SUPFAM" id="SSF140453">
    <property type="entry name" value="EsxAB dimer-like"/>
    <property type="match status" value="1"/>
</dbReference>
<dbReference type="AlphaFoldDB" id="A0A0C2VJN0"/>
<comment type="similarity">
    <text evidence="1">Belongs to the WXG100 family.</text>
</comment>
<dbReference type="NCBIfam" id="TIGR03930">
    <property type="entry name" value="WXG100_ESAT6"/>
    <property type="match status" value="1"/>
</dbReference>
<reference evidence="2 3" key="1">
    <citation type="submission" date="2015-01" db="EMBL/GenBank/DDBJ databases">
        <title>Jeotgalibacillus campisalis genome sequencing.</title>
        <authorList>
            <person name="Goh K.M."/>
            <person name="Chan K.-G."/>
            <person name="Yaakop A.S."/>
            <person name="Ee R."/>
            <person name="Gan H.M."/>
            <person name="Chan C.S."/>
        </authorList>
    </citation>
    <scope>NUCLEOTIDE SEQUENCE [LARGE SCALE GENOMIC DNA]</scope>
    <source>
        <strain evidence="2 3">SF-57</strain>
    </source>
</reference>
<comment type="caution">
    <text evidence="2">The sequence shown here is derived from an EMBL/GenBank/DDBJ whole genome shotgun (WGS) entry which is preliminary data.</text>
</comment>
<protein>
    <recommendedName>
        <fullName evidence="1">ESAT-6-like protein</fullName>
    </recommendedName>
</protein>
<evidence type="ECO:0000313" key="3">
    <source>
        <dbReference type="Proteomes" id="UP000031972"/>
    </source>
</evidence>
<evidence type="ECO:0000256" key="1">
    <source>
        <dbReference type="RuleBase" id="RU362001"/>
    </source>
</evidence>
<sequence>MSGNIRVTPAELEAIASQYLQESGMATEQVTRLDNMIDNLISIWEGQASQAFAEQFEELRPSYVRMSQLLEEISRQLRSASNALQEADQNVAGQIRS</sequence>
<name>A0A0C2VJN0_9BACL</name>
<dbReference type="Gene3D" id="1.10.287.1060">
    <property type="entry name" value="ESAT-6-like"/>
    <property type="match status" value="1"/>
</dbReference>
<dbReference type="InterPro" id="IPR010310">
    <property type="entry name" value="T7SS_ESAT-6-like"/>
</dbReference>
<keyword evidence="3" id="KW-1185">Reference proteome</keyword>
<dbReference type="PATRIC" id="fig|220754.4.peg.1133"/>
<evidence type="ECO:0000313" key="2">
    <source>
        <dbReference type="EMBL" id="KIL49077.1"/>
    </source>
</evidence>
<dbReference type="Proteomes" id="UP000031972">
    <property type="component" value="Unassembled WGS sequence"/>
</dbReference>
<dbReference type="Pfam" id="PF06013">
    <property type="entry name" value="WXG100"/>
    <property type="match status" value="1"/>
</dbReference>
<dbReference type="InterPro" id="IPR036689">
    <property type="entry name" value="ESAT-6-like_sf"/>
</dbReference>